<dbReference type="Pfam" id="PF04002">
    <property type="entry name" value="RadC"/>
    <property type="match status" value="1"/>
</dbReference>
<dbReference type="Proteomes" id="UP001198151">
    <property type="component" value="Unassembled WGS sequence"/>
</dbReference>
<dbReference type="PANTHER" id="PTHR30471">
    <property type="entry name" value="DNA REPAIR PROTEIN RADC"/>
    <property type="match status" value="1"/>
</dbReference>
<dbReference type="Gene3D" id="3.40.140.10">
    <property type="entry name" value="Cytidine Deaminase, domain 2"/>
    <property type="match status" value="1"/>
</dbReference>
<accession>A0ABS8FX19</accession>
<keyword evidence="4" id="KW-0378">Hydrolase</keyword>
<comment type="similarity">
    <text evidence="1">Belongs to the UPF0758 family.</text>
</comment>
<dbReference type="RefSeq" id="WP_227707769.1">
    <property type="nucleotide sequence ID" value="NZ_JAJEQX010000014.1"/>
</dbReference>
<dbReference type="PROSITE" id="PS50249">
    <property type="entry name" value="MPN"/>
    <property type="match status" value="1"/>
</dbReference>
<evidence type="ECO:0000259" key="7">
    <source>
        <dbReference type="PROSITE" id="PS50249"/>
    </source>
</evidence>
<evidence type="ECO:0000313" key="8">
    <source>
        <dbReference type="EMBL" id="MCC2254598.1"/>
    </source>
</evidence>
<proteinExistence type="inferred from homology"/>
<evidence type="ECO:0000256" key="6">
    <source>
        <dbReference type="ARBA" id="ARBA00023049"/>
    </source>
</evidence>
<evidence type="ECO:0000256" key="1">
    <source>
        <dbReference type="ARBA" id="ARBA00010243"/>
    </source>
</evidence>
<keyword evidence="3" id="KW-0479">Metal-binding</keyword>
<dbReference type="InterPro" id="IPR001405">
    <property type="entry name" value="UPF0758"/>
</dbReference>
<evidence type="ECO:0000256" key="3">
    <source>
        <dbReference type="ARBA" id="ARBA00022723"/>
    </source>
</evidence>
<sequence>MISNYEVKLTDDKKQYLSPVTSYVCEDRITDPQLAVNVINQVFDASHMAEEHIYMIGMNAKCEPLGVFEIFKGTVDHVASSPREILIRMLLCGALNMLLIHNHPSGDPTPSMADCNFTSLIYKSAKLIGLNLSDHIIIGKDCYYSFEENNLIIPQE</sequence>
<dbReference type="InterPro" id="IPR020891">
    <property type="entry name" value="UPF0758_CS"/>
</dbReference>
<name>A0ABS8FX19_9FIRM</name>
<keyword evidence="5" id="KW-0862">Zinc</keyword>
<evidence type="ECO:0000256" key="5">
    <source>
        <dbReference type="ARBA" id="ARBA00022833"/>
    </source>
</evidence>
<evidence type="ECO:0000313" key="9">
    <source>
        <dbReference type="Proteomes" id="UP001198151"/>
    </source>
</evidence>
<dbReference type="InterPro" id="IPR037518">
    <property type="entry name" value="MPN"/>
</dbReference>
<dbReference type="InterPro" id="IPR025657">
    <property type="entry name" value="RadC_JAB"/>
</dbReference>
<keyword evidence="2" id="KW-0645">Protease</keyword>
<evidence type="ECO:0000256" key="2">
    <source>
        <dbReference type="ARBA" id="ARBA00022670"/>
    </source>
</evidence>
<protein>
    <submittedName>
        <fullName evidence="8">JAB domain-containing protein</fullName>
    </submittedName>
</protein>
<dbReference type="PROSITE" id="PS01302">
    <property type="entry name" value="UPF0758"/>
    <property type="match status" value="1"/>
</dbReference>
<keyword evidence="9" id="KW-1185">Reference proteome</keyword>
<keyword evidence="6" id="KW-0482">Metalloprotease</keyword>
<dbReference type="CDD" id="cd08071">
    <property type="entry name" value="MPN_DUF2466"/>
    <property type="match status" value="1"/>
</dbReference>
<feature type="domain" description="MPN" evidence="7">
    <location>
        <begin position="28"/>
        <end position="152"/>
    </location>
</feature>
<dbReference type="PANTHER" id="PTHR30471:SF3">
    <property type="entry name" value="UPF0758 PROTEIN YEES-RELATED"/>
    <property type="match status" value="1"/>
</dbReference>
<comment type="caution">
    <text evidence="8">The sequence shown here is derived from an EMBL/GenBank/DDBJ whole genome shotgun (WGS) entry which is preliminary data.</text>
</comment>
<gene>
    <name evidence="8" type="ORF">LKD70_09235</name>
</gene>
<reference evidence="8 9" key="1">
    <citation type="submission" date="2021-10" db="EMBL/GenBank/DDBJ databases">
        <title>Anaerobic single-cell dispensing facilitates the cultivation of human gut bacteria.</title>
        <authorList>
            <person name="Afrizal A."/>
        </authorList>
    </citation>
    <scope>NUCLEOTIDE SEQUENCE [LARGE SCALE GENOMIC DNA]</scope>
    <source>
        <strain evidence="8 9">CLA-AA-H200</strain>
    </source>
</reference>
<dbReference type="EMBL" id="JAJEQX010000014">
    <property type="protein sequence ID" value="MCC2254598.1"/>
    <property type="molecule type" value="Genomic_DNA"/>
</dbReference>
<organism evidence="8 9">
    <name type="scientific">Ruminococcus turbiniformis</name>
    <dbReference type="NCBI Taxonomy" id="2881258"/>
    <lineage>
        <taxon>Bacteria</taxon>
        <taxon>Bacillati</taxon>
        <taxon>Bacillota</taxon>
        <taxon>Clostridia</taxon>
        <taxon>Eubacteriales</taxon>
        <taxon>Oscillospiraceae</taxon>
        <taxon>Ruminococcus</taxon>
    </lineage>
</organism>
<evidence type="ECO:0000256" key="4">
    <source>
        <dbReference type="ARBA" id="ARBA00022801"/>
    </source>
</evidence>